<feature type="region of interest" description="Disordered" evidence="1">
    <location>
        <begin position="13"/>
        <end position="75"/>
    </location>
</feature>
<dbReference type="Proteomes" id="UP001651158">
    <property type="component" value="Unassembled WGS sequence"/>
</dbReference>
<feature type="compositionally biased region" description="Polar residues" evidence="1">
    <location>
        <begin position="46"/>
        <end position="72"/>
    </location>
</feature>
<dbReference type="EMBL" id="JAKROA010000006">
    <property type="protein sequence ID" value="KAL5106042.1"/>
    <property type="molecule type" value="Genomic_DNA"/>
</dbReference>
<dbReference type="PROSITE" id="PS50172">
    <property type="entry name" value="BRCT"/>
    <property type="match status" value="1"/>
</dbReference>
<feature type="compositionally biased region" description="Low complexity" evidence="1">
    <location>
        <begin position="601"/>
        <end position="610"/>
    </location>
</feature>
<dbReference type="CDD" id="cd17724">
    <property type="entry name" value="BRCT_p53bp1_rpt2"/>
    <property type="match status" value="1"/>
</dbReference>
<comment type="caution">
    <text evidence="3">The sequence shown here is derived from an EMBL/GenBank/DDBJ whole genome shotgun (WGS) entry which is preliminary data.</text>
</comment>
<gene>
    <name evidence="3" type="ORF">TcWFU_001049</name>
</gene>
<feature type="region of interest" description="Disordered" evidence="1">
    <location>
        <begin position="582"/>
        <end position="642"/>
    </location>
</feature>
<feature type="compositionally biased region" description="Low complexity" evidence="1">
    <location>
        <begin position="128"/>
        <end position="146"/>
    </location>
</feature>
<name>A0ABR4Q8X4_9CEST</name>
<feature type="region of interest" description="Disordered" evidence="1">
    <location>
        <begin position="331"/>
        <end position="363"/>
    </location>
</feature>
<dbReference type="InterPro" id="IPR001357">
    <property type="entry name" value="BRCT_dom"/>
</dbReference>
<sequence length="1085" mass="118390">MIFLDFDDIRHRSSKADTDNNSLGSPSCDVSFPTSQSPLRGDSPDDCQNSITSSTRPLLSSKVSGDPRTTTPKRADQLDKILSSALGGRASVPIAPSKHVQGTSATCFTPKVSIQSNFSSADSLISTSAGATTTNTTSNRTTRSGSDLFKSDSSGFSKPLVPPGKRRNTVSRSTATDDYETLPAFSYTLSLSVLRHSSEVEKTDIVEFKMPDFTKTVTWQSRVQRMNENAAAAVSEAAKVLADSLEDWLRELFTSDSEEPRSDYKQTPATVIARRRSICDARVSSSSSEYFFPRLKNVFTKTLNNNARGPLSMLLLFLQIDFLGNITNQSINTGQQGGAEPKSSEGYSDPNDMISDSGSQDGAMLRPVTALDTKTRRKSTLHSTSLLKDKSGVKTGVLVYAKWYANKFFYAGQIIGNPGEDRFRVLFDDNSKLIVSGKNIILADLLPIGADVYADISGKNEFEVGYLVSGHVVGTTPLSYIVKRIEDNEVFQLERKRVAILLEPMKRLLAAGHLLTMDRRSDICSVMSDTPSFISPTSSSSPSNHVSPRGVSARVITSGTAVGSSVRRKRVFTEVGRSADRAVPAKRLMRRKTAPQHQRDPSVSASSPVPRRLGSAKQRTRSRAKASAQRQEFTRKHSGFSRRDSQIWIAGRRVVARASRASVCFISAPHSCPRRKKAPRTRPFRKQQQSSPPPDNTITSSPLAPSIEISVEQQEASSPIIPSLPRLSSGSSVLVKDQSMRTVGSEEFRQTCRLYRIPLPHPDLFSKWYIVRTTGVNPADLKSIQITFSSPHARTQFSACKNASFLRLLISAGGGQSMEMLEADCVSSTGRLVGTEGGNVVSKEKHPRIALIAPSAKRTVKFLQGLATLGRVPLLHPAWLLDACFLAAGRKPLVADPEVASKIADLGIEPADIPFELLRLSPRTLYELPRGVDRVTNQTILPDIVPPWFIEPMAPFRPKTLATLGGYASSKIVAVVTDDFRGFGEGWLSILRHAMYTASGPPAADKMPSIITSAESVEKLNTLRTAGNASNCKLNIVLVDQGRIPEAGVSQIESMGFVVINQEFLIQSLIHGRMLDLKYGTAWKT</sequence>
<dbReference type="SUPFAM" id="SSF63748">
    <property type="entry name" value="Tudor/PWWP/MBT"/>
    <property type="match status" value="1"/>
</dbReference>
<feature type="region of interest" description="Disordered" evidence="1">
    <location>
        <begin position="671"/>
        <end position="702"/>
    </location>
</feature>
<reference evidence="3 4" key="1">
    <citation type="journal article" date="2022" name="Front. Cell. Infect. Microbiol.">
        <title>The Genomes of Two Strains of Taenia crassiceps the Animal Model for the Study of Human Cysticercosis.</title>
        <authorList>
            <person name="Bobes R.J."/>
            <person name="Estrada K."/>
            <person name="Rios-Valencia D.G."/>
            <person name="Calderon-Gallegos A."/>
            <person name="de la Torre P."/>
            <person name="Carrero J.C."/>
            <person name="Sanchez-Flores A."/>
            <person name="Laclette J.P."/>
        </authorList>
    </citation>
    <scope>NUCLEOTIDE SEQUENCE [LARGE SCALE GENOMIC DNA]</scope>
    <source>
        <strain evidence="3">WFUcys</strain>
    </source>
</reference>
<evidence type="ECO:0000256" key="1">
    <source>
        <dbReference type="SAM" id="MobiDB-lite"/>
    </source>
</evidence>
<dbReference type="InterPro" id="IPR047250">
    <property type="entry name" value="BRCT_p53bp1-like_rpt2"/>
</dbReference>
<feature type="compositionally biased region" description="Basic residues" evidence="1">
    <location>
        <begin position="672"/>
        <end position="685"/>
    </location>
</feature>
<feature type="region of interest" description="Disordered" evidence="1">
    <location>
        <begin position="128"/>
        <end position="175"/>
    </location>
</feature>
<protein>
    <submittedName>
        <fullName evidence="3">TP53-binding protein 1</fullName>
    </submittedName>
</protein>
<evidence type="ECO:0000313" key="4">
    <source>
        <dbReference type="Proteomes" id="UP001651158"/>
    </source>
</evidence>
<accession>A0ABR4Q8X4</accession>
<organism evidence="3 4">
    <name type="scientific">Taenia crassiceps</name>
    <dbReference type="NCBI Taxonomy" id="6207"/>
    <lineage>
        <taxon>Eukaryota</taxon>
        <taxon>Metazoa</taxon>
        <taxon>Spiralia</taxon>
        <taxon>Lophotrochozoa</taxon>
        <taxon>Platyhelminthes</taxon>
        <taxon>Cestoda</taxon>
        <taxon>Eucestoda</taxon>
        <taxon>Cyclophyllidea</taxon>
        <taxon>Taeniidae</taxon>
        <taxon>Taenia</taxon>
    </lineage>
</organism>
<dbReference type="InterPro" id="IPR015125">
    <property type="entry name" value="53-BP1_Tudor"/>
</dbReference>
<proteinExistence type="predicted"/>
<feature type="domain" description="BRCT" evidence="2">
    <location>
        <begin position="831"/>
        <end position="882"/>
    </location>
</feature>
<dbReference type="Pfam" id="PF09038">
    <property type="entry name" value="53-BP1_Tudor"/>
    <property type="match status" value="1"/>
</dbReference>
<dbReference type="CDD" id="cd20383">
    <property type="entry name" value="Tudor_53BP1"/>
    <property type="match status" value="1"/>
</dbReference>
<evidence type="ECO:0000313" key="3">
    <source>
        <dbReference type="EMBL" id="KAL5106042.1"/>
    </source>
</evidence>
<evidence type="ECO:0000259" key="2">
    <source>
        <dbReference type="PROSITE" id="PS50172"/>
    </source>
</evidence>
<feature type="compositionally biased region" description="Polar residues" evidence="1">
    <location>
        <begin position="686"/>
        <end position="702"/>
    </location>
</feature>
<dbReference type="Gene3D" id="2.30.30.140">
    <property type="match status" value="1"/>
</dbReference>
<keyword evidence="4" id="KW-1185">Reference proteome</keyword>